<feature type="transmembrane region" description="Helical" evidence="1">
    <location>
        <begin position="66"/>
        <end position="84"/>
    </location>
</feature>
<name>A0A3D8YFJ4_9BACT</name>
<dbReference type="RefSeq" id="WP_115829226.1">
    <property type="nucleotide sequence ID" value="NZ_QNUL01000002.1"/>
</dbReference>
<dbReference type="InterPro" id="IPR005135">
    <property type="entry name" value="Endo/exonuclease/phosphatase"/>
</dbReference>
<keyword evidence="3" id="KW-0378">Hydrolase</keyword>
<gene>
    <name evidence="3" type="ORF">DSL64_03255</name>
</gene>
<feature type="transmembrane region" description="Helical" evidence="1">
    <location>
        <begin position="7"/>
        <end position="28"/>
    </location>
</feature>
<evidence type="ECO:0000259" key="2">
    <source>
        <dbReference type="Pfam" id="PF03372"/>
    </source>
</evidence>
<keyword evidence="1" id="KW-0472">Membrane</keyword>
<sequence>MKKIASTFSFFYYLFVLYTLVCYALIYWSPLKGWFWGFIMMSFPLVIAGHLLILVMSLLSRRKKNIVLPFLVLLLGGFFLPRTFQWGNDPEEVDTAKKKLTVIHYNVHGFQHSHGGDKDMINADKKKMKDWLVDLGGDIICMHEYVNYKGSGVMDVTGAFEKAGFKNAVYFNSREYNRPHSYYGMVLFSKYPVVASRDTLFEMQNGMIQADIKVGKDTVRVISVHLFSMTLRLKALVSQRTSEGLIREGRSTARSIKLGFLNHAREAEVLKEWIRASPYPVIVGGDFNETPYSYVYGKIRGVLASTFEDKGSGFGFTFNEMPYFIRIDHQFYDGKRLKLIDFKTINNVKYSDHYPVMGTYQVIRD</sequence>
<keyword evidence="3" id="KW-0255">Endonuclease</keyword>
<evidence type="ECO:0000256" key="1">
    <source>
        <dbReference type="SAM" id="Phobius"/>
    </source>
</evidence>
<feature type="domain" description="Endonuclease/exonuclease/phosphatase" evidence="2">
    <location>
        <begin position="104"/>
        <end position="353"/>
    </location>
</feature>
<dbReference type="InterPro" id="IPR036691">
    <property type="entry name" value="Endo/exonu/phosph_ase_sf"/>
</dbReference>
<comment type="caution">
    <text evidence="3">The sequence shown here is derived from an EMBL/GenBank/DDBJ whole genome shotgun (WGS) entry which is preliminary data.</text>
</comment>
<dbReference type="EMBL" id="QNUL01000002">
    <property type="protein sequence ID" value="REA63478.1"/>
    <property type="molecule type" value="Genomic_DNA"/>
</dbReference>
<dbReference type="CDD" id="cd09084">
    <property type="entry name" value="EEP-2"/>
    <property type="match status" value="1"/>
</dbReference>
<dbReference type="OrthoDB" id="635146at2"/>
<proteinExistence type="predicted"/>
<dbReference type="Pfam" id="PF03372">
    <property type="entry name" value="Exo_endo_phos"/>
    <property type="match status" value="1"/>
</dbReference>
<reference evidence="3 4" key="1">
    <citation type="submission" date="2018-07" db="EMBL/GenBank/DDBJ databases">
        <title>Dyadobacter roseus sp. nov., isolated from rose rhizosphere soil.</title>
        <authorList>
            <person name="Chen L."/>
        </authorList>
    </citation>
    <scope>NUCLEOTIDE SEQUENCE [LARGE SCALE GENOMIC DNA]</scope>
    <source>
        <strain evidence="3 4">RS19</strain>
    </source>
</reference>
<dbReference type="AlphaFoldDB" id="A0A3D8YFJ4"/>
<keyword evidence="3" id="KW-0269">Exonuclease</keyword>
<dbReference type="GO" id="GO:0004527">
    <property type="term" value="F:exonuclease activity"/>
    <property type="evidence" value="ECO:0007669"/>
    <property type="project" value="UniProtKB-KW"/>
</dbReference>
<dbReference type="GO" id="GO:0004519">
    <property type="term" value="F:endonuclease activity"/>
    <property type="evidence" value="ECO:0007669"/>
    <property type="project" value="UniProtKB-KW"/>
</dbReference>
<evidence type="ECO:0000313" key="4">
    <source>
        <dbReference type="Proteomes" id="UP000256373"/>
    </source>
</evidence>
<accession>A0A3D8YFJ4</accession>
<feature type="transmembrane region" description="Helical" evidence="1">
    <location>
        <begin position="34"/>
        <end position="59"/>
    </location>
</feature>
<protein>
    <submittedName>
        <fullName evidence="3">Endonuclease/exonuclease/phosphatase</fullName>
    </submittedName>
</protein>
<dbReference type="SUPFAM" id="SSF56219">
    <property type="entry name" value="DNase I-like"/>
    <property type="match status" value="1"/>
</dbReference>
<dbReference type="Proteomes" id="UP000256373">
    <property type="component" value="Unassembled WGS sequence"/>
</dbReference>
<keyword evidence="3" id="KW-0540">Nuclease</keyword>
<keyword evidence="4" id="KW-1185">Reference proteome</keyword>
<organism evidence="3 4">
    <name type="scientific">Dyadobacter luteus</name>
    <dbReference type="NCBI Taxonomy" id="2259619"/>
    <lineage>
        <taxon>Bacteria</taxon>
        <taxon>Pseudomonadati</taxon>
        <taxon>Bacteroidota</taxon>
        <taxon>Cytophagia</taxon>
        <taxon>Cytophagales</taxon>
        <taxon>Spirosomataceae</taxon>
        <taxon>Dyadobacter</taxon>
    </lineage>
</organism>
<dbReference type="Gene3D" id="3.60.10.10">
    <property type="entry name" value="Endonuclease/exonuclease/phosphatase"/>
    <property type="match status" value="1"/>
</dbReference>
<keyword evidence="1" id="KW-0812">Transmembrane</keyword>
<evidence type="ECO:0000313" key="3">
    <source>
        <dbReference type="EMBL" id="REA63478.1"/>
    </source>
</evidence>
<keyword evidence="1" id="KW-1133">Transmembrane helix</keyword>